<dbReference type="Pfam" id="PF14485">
    <property type="entry name" value="DUF4431"/>
    <property type="match status" value="1"/>
</dbReference>
<comment type="caution">
    <text evidence="3">The sequence shown here is derived from an EMBL/GenBank/DDBJ whole genome shotgun (WGS) entry which is preliminary data.</text>
</comment>
<dbReference type="EMBL" id="JAGQFT020000001">
    <property type="protein sequence ID" value="MBS7455735.1"/>
    <property type="molecule type" value="Genomic_DNA"/>
</dbReference>
<proteinExistence type="predicted"/>
<dbReference type="AlphaFoldDB" id="A0A8J8AXE3"/>
<dbReference type="Proteomes" id="UP000675747">
    <property type="component" value="Unassembled WGS sequence"/>
</dbReference>
<evidence type="ECO:0000313" key="4">
    <source>
        <dbReference type="EMBL" id="MBS7455735.1"/>
    </source>
</evidence>
<sequence length="282" mass="29314">MIRLPAFAVVLAALVGCDATGASPAPPPGAAVDAPGGGGRSYRLEAPGAVVQGRVVLRDEQGPPGFGESPDDPVVRVPVLELAAPLIVEAAAGGAGTKRSVDALQLAGTGARDVGTGCRRIRGRLFAAETGHHYTPVLIEVAAAEPADGCGAAPQSGPGGACRGGSFEEAWPAFREDLARRDCATLRRHARLPLHSHGVLDDDATRAIGRDGFDAACARWLDADAGLPRPSQPLAAYAASEAARAPSWRLGPGIEDQARVGALLFRRDDTDGCWRWTDYHRR</sequence>
<reference evidence="4 5" key="1">
    <citation type="journal article" date="2021" name="Microbiol. Resour. Announc.">
        <title>Draft Genome Sequence of Coralloluteibacterium stylophorae LMG 29479T.</title>
        <authorList>
            <person name="Karlyshev A.V."/>
            <person name="Kudryashova E.B."/>
            <person name="Ariskina E.V."/>
            <person name="Conroy A.P."/>
            <person name="Abidueva E.Y."/>
        </authorList>
    </citation>
    <scope>NUCLEOTIDE SEQUENCE [LARGE SCALE GENOMIC DNA]</scope>
    <source>
        <strain evidence="4 5">LMG 29479</strain>
    </source>
</reference>
<dbReference type="RefSeq" id="WP_211925898.1">
    <property type="nucleotide sequence ID" value="NZ_JAGQFT020000001.1"/>
</dbReference>
<dbReference type="PROSITE" id="PS51257">
    <property type="entry name" value="PROKAR_LIPOPROTEIN"/>
    <property type="match status" value="1"/>
</dbReference>
<organism evidence="3">
    <name type="scientific">Coralloluteibacterium stylophorae</name>
    <dbReference type="NCBI Taxonomy" id="1776034"/>
    <lineage>
        <taxon>Bacteria</taxon>
        <taxon>Pseudomonadati</taxon>
        <taxon>Pseudomonadota</taxon>
        <taxon>Gammaproteobacteria</taxon>
        <taxon>Lysobacterales</taxon>
        <taxon>Lysobacteraceae</taxon>
        <taxon>Coralloluteibacterium</taxon>
    </lineage>
</organism>
<reference evidence="3" key="2">
    <citation type="submission" date="2021-04" db="EMBL/GenBank/DDBJ databases">
        <authorList>
            <person name="Karlyshev A.V."/>
        </authorList>
    </citation>
    <scope>NUCLEOTIDE SEQUENCE</scope>
    <source>
        <strain evidence="3">LMG 29479</strain>
    </source>
</reference>
<dbReference type="InterPro" id="IPR027826">
    <property type="entry name" value="DUF4431"/>
</dbReference>
<dbReference type="EMBL" id="JAGQFT010000027">
    <property type="protein sequence ID" value="MBR0561935.1"/>
    <property type="molecule type" value="Genomic_DNA"/>
</dbReference>
<name>A0A8J8AXE3_9GAMM</name>
<keyword evidence="5" id="KW-1185">Reference proteome</keyword>
<evidence type="ECO:0000256" key="1">
    <source>
        <dbReference type="SAM" id="SignalP"/>
    </source>
</evidence>
<gene>
    <name evidence="4" type="ORF">KB893_001110</name>
    <name evidence="3" type="ORF">KB893_05330</name>
</gene>
<evidence type="ECO:0000313" key="5">
    <source>
        <dbReference type="Proteomes" id="UP000675747"/>
    </source>
</evidence>
<protein>
    <submittedName>
        <fullName evidence="3">DUF4431 domain-containing protein</fullName>
    </submittedName>
</protein>
<evidence type="ECO:0000259" key="2">
    <source>
        <dbReference type="Pfam" id="PF14485"/>
    </source>
</evidence>
<feature type="signal peptide" evidence="1">
    <location>
        <begin position="1"/>
        <end position="21"/>
    </location>
</feature>
<keyword evidence="1" id="KW-0732">Signal</keyword>
<feature type="chain" id="PRO_5042774370" evidence="1">
    <location>
        <begin position="22"/>
        <end position="282"/>
    </location>
</feature>
<feature type="domain" description="DUF4431" evidence="2">
    <location>
        <begin position="120"/>
        <end position="142"/>
    </location>
</feature>
<accession>A0A8J8AXE3</accession>
<evidence type="ECO:0000313" key="3">
    <source>
        <dbReference type="EMBL" id="MBR0561935.1"/>
    </source>
</evidence>